<dbReference type="OMA" id="GWLCDVL"/>
<dbReference type="GO" id="GO:0005829">
    <property type="term" value="C:cytosol"/>
    <property type="evidence" value="ECO:0007669"/>
    <property type="project" value="TreeGrafter"/>
</dbReference>
<dbReference type="InterPro" id="IPR039429">
    <property type="entry name" value="SHMT-like_dom"/>
</dbReference>
<dbReference type="HAMAP" id="MF_00051">
    <property type="entry name" value="SHMT"/>
    <property type="match status" value="1"/>
</dbReference>
<evidence type="ECO:0000256" key="6">
    <source>
        <dbReference type="ARBA" id="ARBA00022563"/>
    </source>
</evidence>
<dbReference type="CDD" id="cd00378">
    <property type="entry name" value="SHMT"/>
    <property type="match status" value="1"/>
</dbReference>
<sequence length="428" mass="46151">MTDILDLELSELDPDVHTAVTAELHRQQSTLEMIASENFAPSAVMQAQGSVLTNKYAEGYPGRRYYGGCEHVDVVEQLAIDRVKALFGAEAANVQPHSGAQANAAAMFALLDPGDTILGLDLAHGGHLTHGMRLNYSGKLYDVVAYHVRESDLCVDMEEVERLARQHRPKMIVAGWSAYSRQLDFAEFRRTADLVGAYLMVDMAHFAGLVAAGLHPSPVPYADVVTTTTHKTLGGPRGGVILSKAELAKKINSAVFPGQQGGPLEHVIAAKAVAFKVAATEEFRERQQRTLDGARVLADRLLADDVRDAGISVLTGGTQVHLVLVDLRNSTLDGQQAEDRLHRIGITVNRNAVPFDPRPPMVSSGLRIGTPALATRGFGTTEFREVADIIATALTDELTDDVAVELRDRVAALAAKFPLYPHLNGASV</sequence>
<keyword evidence="10" id="KW-0028">Amino-acid biosynthesis</keyword>
<evidence type="ECO:0000256" key="11">
    <source>
        <dbReference type="PIRSR" id="PIRSR000412-50"/>
    </source>
</evidence>
<comment type="cofactor">
    <cofactor evidence="1 10 11">
        <name>pyridoxal 5'-phosphate</name>
        <dbReference type="ChEBI" id="CHEBI:597326"/>
    </cofactor>
</comment>
<protein>
    <recommendedName>
        <fullName evidence="10">Serine hydroxymethyltransferase</fullName>
        <shortName evidence="10">SHMT</shortName>
        <shortName evidence="10">Serine methylase</shortName>
        <ecNumber evidence="10">2.1.2.1</ecNumber>
    </recommendedName>
</protein>
<dbReference type="PATRIC" id="fig|477641.3.peg.2922"/>
<feature type="binding site" evidence="10">
    <location>
        <position position="246"/>
    </location>
    <ligand>
        <name>(6S)-5,6,7,8-tetrahydrofolate</name>
        <dbReference type="ChEBI" id="CHEBI:57453"/>
    </ligand>
</feature>
<dbReference type="eggNOG" id="COG0112">
    <property type="taxonomic scope" value="Bacteria"/>
</dbReference>
<evidence type="ECO:0000256" key="3">
    <source>
        <dbReference type="ARBA" id="ARBA00006376"/>
    </source>
</evidence>
<comment type="catalytic activity">
    <reaction evidence="10">
        <text>(6R)-5,10-methylene-5,6,7,8-tetrahydrofolate + glycine + H2O = (6S)-5,6,7,8-tetrahydrofolate + L-serine</text>
        <dbReference type="Rhea" id="RHEA:15481"/>
        <dbReference type="ChEBI" id="CHEBI:15377"/>
        <dbReference type="ChEBI" id="CHEBI:15636"/>
        <dbReference type="ChEBI" id="CHEBI:33384"/>
        <dbReference type="ChEBI" id="CHEBI:57305"/>
        <dbReference type="ChEBI" id="CHEBI:57453"/>
        <dbReference type="EC" id="2.1.2.1"/>
    </reaction>
</comment>
<dbReference type="GO" id="GO:0019264">
    <property type="term" value="P:glycine biosynthetic process from serine"/>
    <property type="evidence" value="ECO:0007669"/>
    <property type="project" value="UniProtKB-UniRule"/>
</dbReference>
<proteinExistence type="inferred from homology"/>
<comment type="pathway">
    <text evidence="10">Amino-acid biosynthesis; glycine biosynthesis; glycine from L-serine: step 1/1.</text>
</comment>
<keyword evidence="7 10" id="KW-0808">Transferase</keyword>
<feature type="site" description="Plays an important role in substrate specificity" evidence="10">
    <location>
        <position position="230"/>
    </location>
</feature>
<dbReference type="EC" id="2.1.2.1" evidence="10"/>
<dbReference type="Proteomes" id="UP000006461">
    <property type="component" value="Chromosome"/>
</dbReference>
<dbReference type="InterPro" id="IPR049943">
    <property type="entry name" value="Ser_HO-MeTrfase-like"/>
</dbReference>
<evidence type="ECO:0000256" key="1">
    <source>
        <dbReference type="ARBA" id="ARBA00001933"/>
    </source>
</evidence>
<dbReference type="GO" id="GO:0035999">
    <property type="term" value="P:tetrahydrofolate interconversion"/>
    <property type="evidence" value="ECO:0007669"/>
    <property type="project" value="UniProtKB-UniRule"/>
</dbReference>
<dbReference type="PROSITE" id="PS00096">
    <property type="entry name" value="SHMT"/>
    <property type="match status" value="1"/>
</dbReference>
<dbReference type="InterPro" id="IPR015422">
    <property type="entry name" value="PyrdxlP-dep_Trfase_small"/>
</dbReference>
<evidence type="ECO:0000256" key="4">
    <source>
        <dbReference type="ARBA" id="ARBA00011738"/>
    </source>
</evidence>
<dbReference type="PANTHER" id="PTHR11680">
    <property type="entry name" value="SERINE HYDROXYMETHYLTRANSFERASE"/>
    <property type="match status" value="1"/>
</dbReference>
<dbReference type="EMBL" id="FO203431">
    <property type="protein sequence ID" value="CCH88496.1"/>
    <property type="molecule type" value="Genomic_DNA"/>
</dbReference>
<dbReference type="SUPFAM" id="SSF53383">
    <property type="entry name" value="PLP-dependent transferases"/>
    <property type="match status" value="1"/>
</dbReference>
<dbReference type="NCBIfam" id="NF000586">
    <property type="entry name" value="PRK00011.1"/>
    <property type="match status" value="1"/>
</dbReference>
<dbReference type="GO" id="GO:0042803">
    <property type="term" value="F:protein homodimerization activity"/>
    <property type="evidence" value="ECO:0007669"/>
    <property type="project" value="UniProtKB-ARBA"/>
</dbReference>
<comment type="caution">
    <text evidence="10">Lacks conserved residue(s) required for the propagation of feature annotation.</text>
</comment>
<dbReference type="KEGG" id="mmar:MODMU_3071"/>
<feature type="binding site" evidence="10">
    <location>
        <begin position="126"/>
        <end position="128"/>
    </location>
    <ligand>
        <name>(6S)-5,6,7,8-tetrahydrofolate</name>
        <dbReference type="ChEBI" id="CHEBI:57453"/>
    </ligand>
</feature>
<comment type="similarity">
    <text evidence="3 10">Belongs to the SHMT family.</text>
</comment>
<dbReference type="HOGENOM" id="CLU_022477_2_0_11"/>
<dbReference type="UniPathway" id="UPA00193"/>
<dbReference type="PANTHER" id="PTHR11680:SF35">
    <property type="entry name" value="SERINE HYDROXYMETHYLTRANSFERASE 1"/>
    <property type="match status" value="1"/>
</dbReference>
<dbReference type="AlphaFoldDB" id="I4EYN3"/>
<keyword evidence="14" id="KW-1185">Reference proteome</keyword>
<reference evidence="13 14" key="1">
    <citation type="journal article" date="2012" name="J. Bacteriol.">
        <title>Genome Sequence of Radiation-Resistant Modestobacter marinus Strain BC501, a Representative Actinobacterium That Thrives on Calcareous Stone Surfaces.</title>
        <authorList>
            <person name="Normand P."/>
            <person name="Gury J."/>
            <person name="Pujic P."/>
            <person name="Chouaia B."/>
            <person name="Crotti E."/>
            <person name="Brusetti L."/>
            <person name="Daffonchio D."/>
            <person name="Vacherie B."/>
            <person name="Barbe V."/>
            <person name="Medigue C."/>
            <person name="Calteau A."/>
            <person name="Ghodhbane-Gtari F."/>
            <person name="Essoussi I."/>
            <person name="Nouioui I."/>
            <person name="Abbassi-Ghozzi I."/>
            <person name="Gtari M."/>
        </authorList>
    </citation>
    <scope>NUCLEOTIDE SEQUENCE [LARGE SCALE GENOMIC DNA]</scope>
    <source>
        <strain evidence="14">BC 501</strain>
    </source>
</reference>
<gene>
    <name evidence="10 13" type="primary">glyA</name>
    <name evidence="13" type="ordered locus">MODMU_3071</name>
</gene>
<evidence type="ECO:0000313" key="14">
    <source>
        <dbReference type="Proteomes" id="UP000006461"/>
    </source>
</evidence>
<evidence type="ECO:0000313" key="13">
    <source>
        <dbReference type="EMBL" id="CCH88496.1"/>
    </source>
</evidence>
<dbReference type="FunFam" id="3.40.640.10:FF:000001">
    <property type="entry name" value="Serine hydroxymethyltransferase"/>
    <property type="match status" value="1"/>
</dbReference>
<dbReference type="Pfam" id="PF00464">
    <property type="entry name" value="SHMT"/>
    <property type="match status" value="1"/>
</dbReference>
<dbReference type="GO" id="GO:0004372">
    <property type="term" value="F:glycine hydroxymethyltransferase activity"/>
    <property type="evidence" value="ECO:0007669"/>
    <property type="project" value="UniProtKB-UniRule"/>
</dbReference>
<dbReference type="STRING" id="477641.MODMU_3071"/>
<evidence type="ECO:0000256" key="7">
    <source>
        <dbReference type="ARBA" id="ARBA00022679"/>
    </source>
</evidence>
<feature type="modified residue" description="N6-(pyridoxal phosphate)lysine" evidence="10 11">
    <location>
        <position position="231"/>
    </location>
</feature>
<evidence type="ECO:0000256" key="2">
    <source>
        <dbReference type="ARBA" id="ARBA00004496"/>
    </source>
</evidence>
<comment type="subunit">
    <text evidence="4 10">Homodimer.</text>
</comment>
<evidence type="ECO:0000259" key="12">
    <source>
        <dbReference type="Pfam" id="PF00464"/>
    </source>
</evidence>
<name>I4EYN3_MODI5</name>
<dbReference type="PIRSF" id="PIRSF000412">
    <property type="entry name" value="SHMT"/>
    <property type="match status" value="1"/>
</dbReference>
<dbReference type="InterPro" id="IPR001085">
    <property type="entry name" value="Ser_HO-MeTrfase"/>
</dbReference>
<comment type="pathway">
    <text evidence="10">One-carbon metabolism; tetrahydrofolate interconversion.</text>
</comment>
<keyword evidence="5 10" id="KW-0963">Cytoplasm</keyword>
<keyword evidence="8 10" id="KW-0663">Pyridoxal phosphate</keyword>
<evidence type="ECO:0000256" key="10">
    <source>
        <dbReference type="HAMAP-Rule" id="MF_00051"/>
    </source>
</evidence>
<dbReference type="InterPro" id="IPR015421">
    <property type="entry name" value="PyrdxlP-dep_Trfase_major"/>
</dbReference>
<dbReference type="InterPro" id="IPR019798">
    <property type="entry name" value="Ser_HO-MeTrfase_PLP_BS"/>
</dbReference>
<comment type="subcellular location">
    <subcellularLocation>
        <location evidence="2 10">Cytoplasm</location>
    </subcellularLocation>
</comment>
<keyword evidence="6 10" id="KW-0554">One-carbon metabolism</keyword>
<comment type="function">
    <text evidence="9">Catalyzes the reversible interconversion of serine and glycine with tetrahydrofolate (THF) serving as the one-carbon carrier. This reaction serves as the major source of one-carbon groups required for the biosynthesis of purines, thymidylate, methionine, and other important biomolecules. Also exhibits THF-independent aldolase activity toward beta-hydroxyamino acids, producing glycine and aldehydes, via a retro-aldol mechanism. Thus, is able to catalyze the cleavage of L-allo-threonine.</text>
</comment>
<dbReference type="Gene3D" id="3.40.640.10">
    <property type="entry name" value="Type I PLP-dependent aspartate aminotransferase-like (Major domain)"/>
    <property type="match status" value="1"/>
</dbReference>
<evidence type="ECO:0000256" key="9">
    <source>
        <dbReference type="ARBA" id="ARBA00054606"/>
    </source>
</evidence>
<dbReference type="Gene3D" id="3.90.1150.10">
    <property type="entry name" value="Aspartate Aminotransferase, domain 1"/>
    <property type="match status" value="1"/>
</dbReference>
<dbReference type="UniPathway" id="UPA00288">
    <property type="reaction ID" value="UER01023"/>
</dbReference>
<feature type="binding site" evidence="10">
    <location>
        <position position="122"/>
    </location>
    <ligand>
        <name>(6S)-5,6,7,8-tetrahydrofolate</name>
        <dbReference type="ChEBI" id="CHEBI:57453"/>
    </ligand>
</feature>
<dbReference type="GO" id="GO:0030170">
    <property type="term" value="F:pyridoxal phosphate binding"/>
    <property type="evidence" value="ECO:0007669"/>
    <property type="project" value="UniProtKB-UniRule"/>
</dbReference>
<evidence type="ECO:0000256" key="5">
    <source>
        <dbReference type="ARBA" id="ARBA00022490"/>
    </source>
</evidence>
<feature type="domain" description="Serine hydroxymethyltransferase-like" evidence="12">
    <location>
        <begin position="9"/>
        <end position="390"/>
    </location>
</feature>
<evidence type="ECO:0000256" key="8">
    <source>
        <dbReference type="ARBA" id="ARBA00022898"/>
    </source>
</evidence>
<accession>I4EYN3</accession>
<dbReference type="InterPro" id="IPR015424">
    <property type="entry name" value="PyrdxlP-dep_Trfase"/>
</dbReference>
<dbReference type="OrthoDB" id="9803846at2"/>
<organism evidence="13 14">
    <name type="scientific">Modestobacter italicus (strain DSM 44449 / CECT 9708 / BC 501)</name>
    <dbReference type="NCBI Taxonomy" id="2732864"/>
    <lineage>
        <taxon>Bacteria</taxon>
        <taxon>Bacillati</taxon>
        <taxon>Actinomycetota</taxon>
        <taxon>Actinomycetes</taxon>
        <taxon>Geodermatophilales</taxon>
        <taxon>Geodermatophilaceae</taxon>
        <taxon>Modestobacter</taxon>
    </lineage>
</organism>